<dbReference type="Proteomes" id="UP001476807">
    <property type="component" value="Unassembled WGS sequence"/>
</dbReference>
<comment type="caution">
    <text evidence="4">The sequence shown here is derived from an EMBL/GenBank/DDBJ whole genome shotgun (WGS) entry which is preliminary data.</text>
</comment>
<dbReference type="InterPro" id="IPR027385">
    <property type="entry name" value="Beta-barrel_OMP"/>
</dbReference>
<sequence length="182" mass="19440">MKMKKLLLSFGLLFMAVGGTMAQEKGKIRLGAGVVYGTEASLGDDSDNKGGIGFNLGGEYFITDKISAAPSFTYFMKSETEFLGGKLSGQPSSLNLDGRFYTGDGDIAFYGLVGLSMGFAKTEMKDSEVVENSSDSDNKAGINVGVGLVYPINERIGLNGLVKYNSPYEQLEIQAGFTFTLN</sequence>
<evidence type="ECO:0000259" key="3">
    <source>
        <dbReference type="Pfam" id="PF13505"/>
    </source>
</evidence>
<feature type="signal peptide" evidence="2">
    <location>
        <begin position="1"/>
        <end position="22"/>
    </location>
</feature>
<feature type="domain" description="Outer membrane protein beta-barrel" evidence="3">
    <location>
        <begin position="10"/>
        <end position="165"/>
    </location>
</feature>
<keyword evidence="5" id="KW-1185">Reference proteome</keyword>
<evidence type="ECO:0000313" key="5">
    <source>
        <dbReference type="Proteomes" id="UP001476807"/>
    </source>
</evidence>
<feature type="chain" id="PRO_5046947011" evidence="2">
    <location>
        <begin position="23"/>
        <end position="182"/>
    </location>
</feature>
<protein>
    <submittedName>
        <fullName evidence="4">Outer membrane beta-barrel protein</fullName>
    </submittedName>
</protein>
<gene>
    <name evidence="4" type="ORF">ABS362_09205</name>
</gene>
<evidence type="ECO:0000313" key="4">
    <source>
        <dbReference type="EMBL" id="MER2997723.1"/>
    </source>
</evidence>
<keyword evidence="1 2" id="KW-0732">Signal</keyword>
<evidence type="ECO:0000256" key="2">
    <source>
        <dbReference type="SAM" id="SignalP"/>
    </source>
</evidence>
<organism evidence="4 5">
    <name type="scientific">Pontibacter populi</name>
    <dbReference type="NCBI Taxonomy" id="890055"/>
    <lineage>
        <taxon>Bacteria</taxon>
        <taxon>Pseudomonadati</taxon>
        <taxon>Bacteroidota</taxon>
        <taxon>Cytophagia</taxon>
        <taxon>Cytophagales</taxon>
        <taxon>Hymenobacteraceae</taxon>
        <taxon>Pontibacter</taxon>
    </lineage>
</organism>
<dbReference type="Pfam" id="PF13505">
    <property type="entry name" value="OMP_b-brl"/>
    <property type="match status" value="1"/>
</dbReference>
<reference evidence="4 5" key="1">
    <citation type="submission" date="2024-06" db="EMBL/GenBank/DDBJ databases">
        <title>Pontibacter populi HYL7-15.</title>
        <authorList>
            <person name="Kim M.K."/>
        </authorList>
    </citation>
    <scope>NUCLEOTIDE SEQUENCE [LARGE SCALE GENOMIC DNA]</scope>
    <source>
        <strain evidence="4 5">HYL7-15</strain>
    </source>
</reference>
<proteinExistence type="predicted"/>
<name>A0ABV1RTM3_9BACT</name>
<dbReference type="RefSeq" id="WP_350412136.1">
    <property type="nucleotide sequence ID" value="NZ_JBEOKT010000006.1"/>
</dbReference>
<dbReference type="InterPro" id="IPR011250">
    <property type="entry name" value="OMP/PagP_B-barrel"/>
</dbReference>
<accession>A0ABV1RTM3</accession>
<dbReference type="SUPFAM" id="SSF56925">
    <property type="entry name" value="OMPA-like"/>
    <property type="match status" value="1"/>
</dbReference>
<dbReference type="EMBL" id="JBEOKT010000006">
    <property type="protein sequence ID" value="MER2997723.1"/>
    <property type="molecule type" value="Genomic_DNA"/>
</dbReference>
<evidence type="ECO:0000256" key="1">
    <source>
        <dbReference type="ARBA" id="ARBA00022729"/>
    </source>
</evidence>
<dbReference type="Gene3D" id="2.40.160.20">
    <property type="match status" value="1"/>
</dbReference>